<proteinExistence type="predicted"/>
<feature type="compositionally biased region" description="Acidic residues" evidence="1">
    <location>
        <begin position="156"/>
        <end position="165"/>
    </location>
</feature>
<evidence type="ECO:0000313" key="2">
    <source>
        <dbReference type="EMBL" id="EGI60936.1"/>
    </source>
</evidence>
<sequence>MSDNYRSVIDHLLESKNEAEMRSEKDKSEQDNDSQTSTPSCVSKMNYTLPKYRNNVSPAIDKIMRMMNIPSLITSEDSSSDLLTSKNRILSSNFCCGGNENVTIPIMGKECLDICFSSPKPFVSTCKKYSTVKDRMYSLFQDAQKPQSQEMTELLSNDESEDPSNYEEKIYVSEVTFLLMASNRNQRMRDNVFQRIMPLRTNSRDSGFSELVEFVEETREKNHEDDRDWQ</sequence>
<gene>
    <name evidence="2" type="ORF">G5I_10856</name>
</gene>
<evidence type="ECO:0000256" key="1">
    <source>
        <dbReference type="SAM" id="MobiDB-lite"/>
    </source>
</evidence>
<accession>F4WY00</accession>
<dbReference type="InParanoid" id="F4WY00"/>
<protein>
    <submittedName>
        <fullName evidence="2">Uncharacterized protein</fullName>
    </submittedName>
</protein>
<dbReference type="AlphaFoldDB" id="F4WY00"/>
<dbReference type="KEGG" id="aec:105150494"/>
<dbReference type="OrthoDB" id="7540539at2759"/>
<reference evidence="2" key="1">
    <citation type="submission" date="2011-02" db="EMBL/GenBank/DDBJ databases">
        <title>The genome of the leaf-cutting ant Acromyrmex echinatior suggests key adaptations to social evolution and fungus farming.</title>
        <authorList>
            <person name="Nygaard S."/>
            <person name="Zhang G."/>
        </authorList>
    </citation>
    <scope>NUCLEOTIDE SEQUENCE</scope>
</reference>
<feature type="region of interest" description="Disordered" evidence="1">
    <location>
        <begin position="143"/>
        <end position="165"/>
    </location>
</feature>
<dbReference type="EMBL" id="GL888434">
    <property type="protein sequence ID" value="EGI60936.1"/>
    <property type="molecule type" value="Genomic_DNA"/>
</dbReference>
<keyword evidence="3" id="KW-1185">Reference proteome</keyword>
<feature type="compositionally biased region" description="Polar residues" evidence="1">
    <location>
        <begin position="33"/>
        <end position="42"/>
    </location>
</feature>
<evidence type="ECO:0000313" key="3">
    <source>
        <dbReference type="Proteomes" id="UP000007755"/>
    </source>
</evidence>
<organism evidence="3">
    <name type="scientific">Acromyrmex echinatior</name>
    <name type="common">Panamanian leafcutter ant</name>
    <name type="synonym">Acromyrmex octospinosus echinatior</name>
    <dbReference type="NCBI Taxonomy" id="103372"/>
    <lineage>
        <taxon>Eukaryota</taxon>
        <taxon>Metazoa</taxon>
        <taxon>Ecdysozoa</taxon>
        <taxon>Arthropoda</taxon>
        <taxon>Hexapoda</taxon>
        <taxon>Insecta</taxon>
        <taxon>Pterygota</taxon>
        <taxon>Neoptera</taxon>
        <taxon>Endopterygota</taxon>
        <taxon>Hymenoptera</taxon>
        <taxon>Apocrita</taxon>
        <taxon>Aculeata</taxon>
        <taxon>Formicoidea</taxon>
        <taxon>Formicidae</taxon>
        <taxon>Myrmicinae</taxon>
        <taxon>Acromyrmex</taxon>
    </lineage>
</organism>
<name>F4WY00_ACREC</name>
<feature type="compositionally biased region" description="Basic and acidic residues" evidence="1">
    <location>
        <begin position="14"/>
        <end position="30"/>
    </location>
</feature>
<dbReference type="Proteomes" id="UP000007755">
    <property type="component" value="Unassembled WGS sequence"/>
</dbReference>
<feature type="compositionally biased region" description="Polar residues" evidence="1">
    <location>
        <begin position="144"/>
        <end position="155"/>
    </location>
</feature>
<feature type="region of interest" description="Disordered" evidence="1">
    <location>
        <begin position="14"/>
        <end position="42"/>
    </location>
</feature>